<gene>
    <name evidence="7 8" type="primary">ycf12</name>
    <name evidence="7" type="synonym">psb30</name>
</gene>
<geneLocation type="chloroplast" evidence="8"/>
<evidence type="ECO:0000256" key="2">
    <source>
        <dbReference type="ARBA" id="ARBA00022531"/>
    </source>
</evidence>
<evidence type="ECO:0000256" key="3">
    <source>
        <dbReference type="ARBA" id="ARBA00022692"/>
    </source>
</evidence>
<dbReference type="GO" id="GO:0009523">
    <property type="term" value="C:photosystem II"/>
    <property type="evidence" value="ECO:0007669"/>
    <property type="project" value="UniProtKB-KW"/>
</dbReference>
<keyword evidence="8" id="KW-0934">Plastid</keyword>
<proteinExistence type="inferred from homology"/>
<protein>
    <recommendedName>
        <fullName evidence="7">Photosystem II reaction center protein Psb30</fullName>
    </recommendedName>
    <alternativeName>
        <fullName evidence="7">Photosystem II reaction center protein Ycf12</fullName>
    </alternativeName>
</protein>
<dbReference type="Pfam" id="PF05969">
    <property type="entry name" value="PSII_Ycf12"/>
    <property type="match status" value="1"/>
</dbReference>
<evidence type="ECO:0000256" key="1">
    <source>
        <dbReference type="ARBA" id="ARBA00004167"/>
    </source>
</evidence>
<dbReference type="HAMAP" id="MF_01329">
    <property type="entry name" value="PSII_Psb30_Ycf12"/>
    <property type="match status" value="1"/>
</dbReference>
<keyword evidence="2 7" id="KW-0602">Photosynthesis</keyword>
<comment type="subunit">
    <text evidence="7">PSII is composed of 1 copy each of membrane proteins PsbA, PsbB, PsbC, PsbD, PsbE, PsbF, PsbH, PsbI, PsbJ, PsbK, PsbL, PsbM, PsbT, PsbX, PsbY, PsbZ, Psb30/Ycf12, peripheral proteins of the oxygen-evolving complex and a large number of cofactors. It forms dimeric complexes.</text>
</comment>
<dbReference type="GO" id="GO:0009535">
    <property type="term" value="C:chloroplast thylakoid membrane"/>
    <property type="evidence" value="ECO:0007669"/>
    <property type="project" value="UniProtKB-SubCell"/>
</dbReference>
<dbReference type="RefSeq" id="YP_009028628.1">
    <property type="nucleotide sequence ID" value="NC_024079.1"/>
</dbReference>
<name>A0A023HA37_9STRA</name>
<evidence type="ECO:0000256" key="7">
    <source>
        <dbReference type="HAMAP-Rule" id="MF_01329"/>
    </source>
</evidence>
<evidence type="ECO:0000256" key="6">
    <source>
        <dbReference type="ARBA" id="ARBA00023276"/>
    </source>
</evidence>
<keyword evidence="5 7" id="KW-0472">Membrane</keyword>
<comment type="function">
    <text evidence="7">A core subunit of photosystem II (PSII), probably helps stabilize the reaction center.</text>
</comment>
<dbReference type="InterPro" id="IPR010284">
    <property type="entry name" value="PSII_Ycf12_core-subunit"/>
</dbReference>
<accession>A0A023HA37</accession>
<dbReference type="EMBL" id="KC509519">
    <property type="protein sequence ID" value="AGH28179.1"/>
    <property type="molecule type" value="Genomic_DNA"/>
</dbReference>
<keyword evidence="4 7" id="KW-1133">Transmembrane helix</keyword>
<evidence type="ECO:0000256" key="4">
    <source>
        <dbReference type="ARBA" id="ARBA00022989"/>
    </source>
</evidence>
<keyword evidence="3 7" id="KW-0812">Transmembrane</keyword>
<keyword evidence="7" id="KW-0793">Thylakoid</keyword>
<dbReference type="GeneID" id="19739477"/>
<keyword evidence="6 7" id="KW-0604">Photosystem II</keyword>
<feature type="transmembrane region" description="Helical" evidence="7">
    <location>
        <begin position="6"/>
        <end position="29"/>
    </location>
</feature>
<evidence type="ECO:0000256" key="5">
    <source>
        <dbReference type="ARBA" id="ARBA00023136"/>
    </source>
</evidence>
<dbReference type="NCBIfam" id="NF010239">
    <property type="entry name" value="PRK13686.1"/>
    <property type="match status" value="1"/>
</dbReference>
<dbReference type="GO" id="GO:0015979">
    <property type="term" value="P:photosynthesis"/>
    <property type="evidence" value="ECO:0007669"/>
    <property type="project" value="UniProtKB-KW"/>
</dbReference>
<evidence type="ECO:0000313" key="8">
    <source>
        <dbReference type="EMBL" id="AGH28179.1"/>
    </source>
</evidence>
<reference evidence="8" key="1">
    <citation type="journal article" date="2014" name="Genome Biol. Evol.">
        <title>Serial gene losses and foreign DNA underlie size and sequence variation in the plastid genomes of diatoms.</title>
        <authorList>
            <person name="Ruck E.C."/>
            <person name="Nakov T."/>
            <person name="Jansen R.K."/>
            <person name="Theriot E.C."/>
            <person name="Alverson A.J."/>
        </authorList>
    </citation>
    <scope>NUCLEOTIDE SEQUENCE</scope>
    <source>
        <strain evidence="8">Utcc605</strain>
    </source>
</reference>
<sequence length="34" mass="3575">MINWQVIGQLIATGVIMLSGPAVIVLLALKKGNL</sequence>
<dbReference type="AlphaFoldDB" id="A0A023HA37"/>
<organism evidence="8">
    <name type="scientific">Asterionella formosa</name>
    <dbReference type="NCBI Taxonomy" id="210441"/>
    <lineage>
        <taxon>Eukaryota</taxon>
        <taxon>Sar</taxon>
        <taxon>Stramenopiles</taxon>
        <taxon>Ochrophyta</taxon>
        <taxon>Bacillariophyta</taxon>
        <taxon>Fragilariophyceae</taxon>
        <taxon>Fragilariophycidae</taxon>
        <taxon>Fragilariales</taxon>
        <taxon>Fragilariaceae</taxon>
        <taxon>Asterionella</taxon>
    </lineage>
</organism>
<keyword evidence="8" id="KW-0150">Chloroplast</keyword>
<comment type="similarity">
    <text evidence="7">Belongs to the Psb30/Ycf12 family.</text>
</comment>
<comment type="subcellular location">
    <subcellularLocation>
        <location evidence="1">Membrane</location>
        <topology evidence="1">Single-pass membrane protein</topology>
    </subcellularLocation>
    <subcellularLocation>
        <location evidence="7">Plastid</location>
        <location evidence="7">Chloroplast thylakoid membrane</location>
        <topology evidence="7">Single-pass membrane protein</topology>
    </subcellularLocation>
</comment>